<dbReference type="SUPFAM" id="SSF55008">
    <property type="entry name" value="HMA, heavy metal-associated domain"/>
    <property type="match status" value="1"/>
</dbReference>
<dbReference type="NCBIfam" id="TIGR01525">
    <property type="entry name" value="ATPase-IB_hvy"/>
    <property type="match status" value="1"/>
</dbReference>
<evidence type="ECO:0000256" key="10">
    <source>
        <dbReference type="RuleBase" id="RU362081"/>
    </source>
</evidence>
<dbReference type="Pfam" id="PF00122">
    <property type="entry name" value="E1-E2_ATPase"/>
    <property type="match status" value="1"/>
</dbReference>
<dbReference type="RefSeq" id="WP_250195949.1">
    <property type="nucleotide sequence ID" value="NZ_CP097635.1"/>
</dbReference>
<dbReference type="InterPro" id="IPR036412">
    <property type="entry name" value="HAD-like_sf"/>
</dbReference>
<name>A0ABY4S358_AQUTE</name>
<evidence type="ECO:0000256" key="7">
    <source>
        <dbReference type="ARBA" id="ARBA00022967"/>
    </source>
</evidence>
<feature type="transmembrane region" description="Helical" evidence="10">
    <location>
        <begin position="780"/>
        <end position="799"/>
    </location>
</feature>
<evidence type="ECO:0000313" key="14">
    <source>
        <dbReference type="Proteomes" id="UP001056201"/>
    </source>
</evidence>
<dbReference type="InterPro" id="IPR023299">
    <property type="entry name" value="ATPase_P-typ_cyto_dom_N"/>
</dbReference>
<keyword evidence="14" id="KW-1185">Reference proteome</keyword>
<evidence type="ECO:0000256" key="1">
    <source>
        <dbReference type="ARBA" id="ARBA00004127"/>
    </source>
</evidence>
<dbReference type="PROSITE" id="PS00154">
    <property type="entry name" value="ATPASE_E1_E2"/>
    <property type="match status" value="1"/>
</dbReference>
<dbReference type="InterPro" id="IPR008250">
    <property type="entry name" value="ATPase_P-typ_transduc_dom_A_sf"/>
</dbReference>
<keyword evidence="6 10" id="KW-0067">ATP-binding</keyword>
<dbReference type="Pfam" id="PF00702">
    <property type="entry name" value="Hydrolase"/>
    <property type="match status" value="1"/>
</dbReference>
<feature type="transmembrane region" description="Helical" evidence="10">
    <location>
        <begin position="753"/>
        <end position="774"/>
    </location>
</feature>
<accession>A0ABY4S358</accession>
<dbReference type="InterPro" id="IPR044492">
    <property type="entry name" value="P_typ_ATPase_HD_dom"/>
</dbReference>
<dbReference type="SUPFAM" id="SSF81653">
    <property type="entry name" value="Calcium ATPase, transduction domain A"/>
    <property type="match status" value="1"/>
</dbReference>
<evidence type="ECO:0000256" key="5">
    <source>
        <dbReference type="ARBA" id="ARBA00022741"/>
    </source>
</evidence>
<dbReference type="Gene3D" id="3.30.70.100">
    <property type="match status" value="1"/>
</dbReference>
<dbReference type="SFLD" id="SFLDG00002">
    <property type="entry name" value="C1.7:_P-type_atpase_like"/>
    <property type="match status" value="1"/>
</dbReference>
<dbReference type="InterPro" id="IPR006121">
    <property type="entry name" value="HMA_dom"/>
</dbReference>
<dbReference type="PANTHER" id="PTHR43520">
    <property type="entry name" value="ATP7, ISOFORM B"/>
    <property type="match status" value="1"/>
</dbReference>
<dbReference type="PANTHER" id="PTHR43520:SF8">
    <property type="entry name" value="P-TYPE CU(+) TRANSPORTER"/>
    <property type="match status" value="1"/>
</dbReference>
<keyword evidence="9 10" id="KW-0472">Membrane</keyword>
<keyword evidence="3 10" id="KW-0812">Transmembrane</keyword>
<comment type="subcellular location">
    <subcellularLocation>
        <location evidence="10">Cell membrane</location>
    </subcellularLocation>
    <subcellularLocation>
        <location evidence="1">Endomembrane system</location>
        <topology evidence="1">Multi-pass membrane protein</topology>
    </subcellularLocation>
</comment>
<feature type="compositionally biased region" description="Low complexity" evidence="11">
    <location>
        <begin position="104"/>
        <end position="133"/>
    </location>
</feature>
<feature type="domain" description="HMA" evidence="12">
    <location>
        <begin position="1"/>
        <end position="68"/>
    </location>
</feature>
<evidence type="ECO:0000256" key="6">
    <source>
        <dbReference type="ARBA" id="ARBA00022840"/>
    </source>
</evidence>
<dbReference type="InterPro" id="IPR001757">
    <property type="entry name" value="P_typ_ATPase"/>
</dbReference>
<evidence type="ECO:0000256" key="11">
    <source>
        <dbReference type="SAM" id="MobiDB-lite"/>
    </source>
</evidence>
<gene>
    <name evidence="13" type="ORF">MW290_03640</name>
</gene>
<evidence type="ECO:0000256" key="4">
    <source>
        <dbReference type="ARBA" id="ARBA00022723"/>
    </source>
</evidence>
<dbReference type="CDD" id="cd02094">
    <property type="entry name" value="P-type_ATPase_Cu-like"/>
    <property type="match status" value="1"/>
</dbReference>
<dbReference type="PROSITE" id="PS50846">
    <property type="entry name" value="HMA_2"/>
    <property type="match status" value="1"/>
</dbReference>
<dbReference type="NCBIfam" id="TIGR01511">
    <property type="entry name" value="ATPase-IB1_Cu"/>
    <property type="match status" value="1"/>
</dbReference>
<dbReference type="SFLD" id="SFLDS00003">
    <property type="entry name" value="Haloacid_Dehalogenase"/>
    <property type="match status" value="1"/>
</dbReference>
<dbReference type="Gene3D" id="2.70.150.10">
    <property type="entry name" value="Calcium-transporting ATPase, cytoplasmic transduction domain A"/>
    <property type="match status" value="1"/>
</dbReference>
<proteinExistence type="inferred from homology"/>
<keyword evidence="10" id="KW-1003">Cell membrane</keyword>
<feature type="region of interest" description="Disordered" evidence="11">
    <location>
        <begin position="79"/>
        <end position="151"/>
    </location>
</feature>
<feature type="transmembrane region" description="Helical" evidence="10">
    <location>
        <begin position="234"/>
        <end position="254"/>
    </location>
</feature>
<dbReference type="Proteomes" id="UP001056201">
    <property type="component" value="Chromosome 1"/>
</dbReference>
<evidence type="ECO:0000256" key="8">
    <source>
        <dbReference type="ARBA" id="ARBA00022989"/>
    </source>
</evidence>
<dbReference type="Pfam" id="PF00403">
    <property type="entry name" value="HMA"/>
    <property type="match status" value="1"/>
</dbReference>
<evidence type="ECO:0000259" key="12">
    <source>
        <dbReference type="PROSITE" id="PS50846"/>
    </source>
</evidence>
<dbReference type="Gene3D" id="3.40.1110.10">
    <property type="entry name" value="Calcium-transporting ATPase, cytoplasmic domain N"/>
    <property type="match status" value="1"/>
</dbReference>
<reference evidence="13" key="1">
    <citation type="submission" date="2022-05" db="EMBL/GenBank/DDBJ databases">
        <title>An RpoN-dependent PEP-CTERM gene is involved in floc formation of an Aquincola tertiaricarbonis strain.</title>
        <authorList>
            <person name="Qiu D."/>
            <person name="Xia M."/>
        </authorList>
    </citation>
    <scope>NUCLEOTIDE SEQUENCE</scope>
    <source>
        <strain evidence="13">RN12</strain>
    </source>
</reference>
<evidence type="ECO:0000256" key="9">
    <source>
        <dbReference type="ARBA" id="ARBA00023136"/>
    </source>
</evidence>
<feature type="transmembrane region" description="Helical" evidence="10">
    <location>
        <begin position="440"/>
        <end position="461"/>
    </location>
</feature>
<keyword evidence="7" id="KW-1278">Translocase</keyword>
<feature type="transmembrane region" description="Helical" evidence="10">
    <location>
        <begin position="260"/>
        <end position="278"/>
    </location>
</feature>
<dbReference type="InterPro" id="IPR023298">
    <property type="entry name" value="ATPase_P-typ_TM_dom_sf"/>
</dbReference>
<feature type="transmembrane region" description="Helical" evidence="10">
    <location>
        <begin position="415"/>
        <end position="434"/>
    </location>
</feature>
<dbReference type="SUPFAM" id="SSF56784">
    <property type="entry name" value="HAD-like"/>
    <property type="match status" value="1"/>
</dbReference>
<dbReference type="NCBIfam" id="TIGR01494">
    <property type="entry name" value="ATPase_P-type"/>
    <property type="match status" value="1"/>
</dbReference>
<organism evidence="13 14">
    <name type="scientific">Aquincola tertiaricarbonis</name>
    <dbReference type="NCBI Taxonomy" id="391953"/>
    <lineage>
        <taxon>Bacteria</taxon>
        <taxon>Pseudomonadati</taxon>
        <taxon>Pseudomonadota</taxon>
        <taxon>Betaproteobacteria</taxon>
        <taxon>Burkholderiales</taxon>
        <taxon>Sphaerotilaceae</taxon>
        <taxon>Aquincola</taxon>
    </lineage>
</organism>
<dbReference type="SUPFAM" id="SSF81665">
    <property type="entry name" value="Calcium ATPase, transmembrane domain M"/>
    <property type="match status" value="1"/>
</dbReference>
<comment type="similarity">
    <text evidence="2 10">Belongs to the cation transport ATPase (P-type) (TC 3.A.3) family. Type IB subfamily.</text>
</comment>
<feature type="transmembrane region" description="Helical" evidence="10">
    <location>
        <begin position="202"/>
        <end position="222"/>
    </location>
</feature>
<feature type="compositionally biased region" description="Basic and acidic residues" evidence="11">
    <location>
        <begin position="81"/>
        <end position="92"/>
    </location>
</feature>
<evidence type="ECO:0000256" key="2">
    <source>
        <dbReference type="ARBA" id="ARBA00006024"/>
    </source>
</evidence>
<keyword evidence="5 10" id="KW-0547">Nucleotide-binding</keyword>
<dbReference type="SFLD" id="SFLDF00027">
    <property type="entry name" value="p-type_atpase"/>
    <property type="match status" value="1"/>
</dbReference>
<dbReference type="InterPro" id="IPR023214">
    <property type="entry name" value="HAD_sf"/>
</dbReference>
<dbReference type="InterPro" id="IPR036163">
    <property type="entry name" value="HMA_dom_sf"/>
</dbReference>
<keyword evidence="4 10" id="KW-0479">Metal-binding</keyword>
<dbReference type="EMBL" id="CP097635">
    <property type="protein sequence ID" value="URI07717.1"/>
    <property type="molecule type" value="Genomic_DNA"/>
</dbReference>
<protein>
    <submittedName>
        <fullName evidence="13">Heavy metal translocating P-type ATPase</fullName>
    </submittedName>
</protein>
<feature type="transmembrane region" description="Helical" evidence="10">
    <location>
        <begin position="165"/>
        <end position="182"/>
    </location>
</feature>
<dbReference type="PRINTS" id="PR00119">
    <property type="entry name" value="CATATPASE"/>
</dbReference>
<evidence type="ECO:0000256" key="3">
    <source>
        <dbReference type="ARBA" id="ARBA00022692"/>
    </source>
</evidence>
<dbReference type="CDD" id="cd00371">
    <property type="entry name" value="HMA"/>
    <property type="match status" value="1"/>
</dbReference>
<dbReference type="InterPro" id="IPR027256">
    <property type="entry name" value="P-typ_ATPase_IB"/>
</dbReference>
<keyword evidence="8 10" id="KW-1133">Transmembrane helix</keyword>
<dbReference type="InterPro" id="IPR018303">
    <property type="entry name" value="ATPase_P-typ_P_site"/>
</dbReference>
<dbReference type="Gene3D" id="3.40.50.1000">
    <property type="entry name" value="HAD superfamily/HAD-like"/>
    <property type="match status" value="1"/>
</dbReference>
<sequence>MKTSTVEVGELVSSLSAAGVQRQIAALPGVHHVDVNYVAGSATVHYDETKTSLEDIRRRIVECGYHCRGEMLPAHVCPPEGHAEHAGHEGHGAHAGHATHGHAGHVAATTPAVSSAAAKAPPDALHAGHTPHAGHGGDAAHQTSDMMHDMGHAPGMSMQDMANDMRNRFLVALLFSIPVFLYSPMGKMFGDFATPFGMDRNLFLFIVATGAIAYPGWPFFVAGWRAARNKVANMATLVVLSVGTGYVFSLGATFFYEGEVFYEAASVLLVFILLGHWLEMRARAGASDAIRALMDLAPPMATVLRNGVETKVPTSEVLVGETVIIKPGDKIPVDGKITDGASQVDESMLTGESMPVKKVVGNAVIGATINKSGSFRYQATKVGADTALAQIVKLVQEAQNSKAPGQLLADQASQWLVLIAILVGLTTFAVWFWVLGQPLLFALTLTITVFVIACPDALGLATPMAIMVGTGLGAMNGILFKNAAALENATKLTVVVFDKTGTLTLGQPDVVEMVPAPGTTEAQLLSTAAAVEKFSEHPLALAVLKRAGPDTPEAATEFTNIDGQGARATIGGDVVLLGNRKLMEAERVDLADLAAEAARLQGGGRTVVHVARGGRLIGLIAIADAVRPTSRATIAKLQERGVKVAMITGDNQATAERIGKELGIDIVLADVLPGQKASKIKELQAQGHKVAMVGDGINDAPALTQADVGFAIGAGTDVAMESAQVVLMKSDPYDVVGAIELSRATLRKMHQNLWWAVGYNVIAFPIAAGVFYPFTLSPEVAALSMSGSSAIVAINALMLKRTKLAGIRSPHPSPAAPSPVAQGASA</sequence>
<dbReference type="InterPro" id="IPR059000">
    <property type="entry name" value="ATPase_P-type_domA"/>
</dbReference>
<evidence type="ECO:0000313" key="13">
    <source>
        <dbReference type="EMBL" id="URI07717.1"/>
    </source>
</evidence>